<protein>
    <submittedName>
        <fullName evidence="1">Uncharacterized protein</fullName>
    </submittedName>
</protein>
<name>A0A5K3FJ34_MESCO</name>
<dbReference type="AlphaFoldDB" id="A0A5K3FJ34"/>
<accession>A0A5K3FJ34</accession>
<reference evidence="1" key="1">
    <citation type="submission" date="2019-11" db="UniProtKB">
        <authorList>
            <consortium name="WormBaseParasite"/>
        </authorList>
    </citation>
    <scope>IDENTIFICATION</scope>
</reference>
<dbReference type="WBParaSite" id="MCU_008624-RA">
    <property type="protein sequence ID" value="MCU_008624-RA"/>
    <property type="gene ID" value="MCU_008624"/>
</dbReference>
<organism evidence="1">
    <name type="scientific">Mesocestoides corti</name>
    <name type="common">Flatworm</name>
    <dbReference type="NCBI Taxonomy" id="53468"/>
    <lineage>
        <taxon>Eukaryota</taxon>
        <taxon>Metazoa</taxon>
        <taxon>Spiralia</taxon>
        <taxon>Lophotrochozoa</taxon>
        <taxon>Platyhelminthes</taxon>
        <taxon>Cestoda</taxon>
        <taxon>Eucestoda</taxon>
        <taxon>Cyclophyllidea</taxon>
        <taxon>Mesocestoididae</taxon>
        <taxon>Mesocestoides</taxon>
    </lineage>
</organism>
<sequence>MDSLCGPIQKEITIIDEKIRFINHARNLPVLKKIEFCRQLRVKNDLVLKSLKEKLERFPGNQQNPPNKIKNLNFRILYNRKDIKPHPRCERFREEYIKEKEREELKEAIELSKCGRFKARPPPSHVYLNLYSKMVSEEWSRKTTKKERTVSVSKRC</sequence>
<proteinExistence type="predicted"/>
<evidence type="ECO:0000313" key="1">
    <source>
        <dbReference type="WBParaSite" id="MCU_008624-RA"/>
    </source>
</evidence>